<protein>
    <submittedName>
        <fullName evidence="3">Uncharacterized protein</fullName>
    </submittedName>
</protein>
<dbReference type="EMBL" id="CP011125">
    <property type="protein sequence ID" value="AKF06172.1"/>
    <property type="molecule type" value="Genomic_DNA"/>
</dbReference>
<organism evidence="3 4">
    <name type="scientific">Sandaracinus amylolyticus</name>
    <dbReference type="NCBI Taxonomy" id="927083"/>
    <lineage>
        <taxon>Bacteria</taxon>
        <taxon>Pseudomonadati</taxon>
        <taxon>Myxococcota</taxon>
        <taxon>Polyangia</taxon>
        <taxon>Polyangiales</taxon>
        <taxon>Sandaracinaceae</taxon>
        <taxon>Sandaracinus</taxon>
    </lineage>
</organism>
<feature type="transmembrane region" description="Helical" evidence="2">
    <location>
        <begin position="12"/>
        <end position="30"/>
    </location>
</feature>
<evidence type="ECO:0000256" key="2">
    <source>
        <dbReference type="SAM" id="Phobius"/>
    </source>
</evidence>
<dbReference type="STRING" id="927083.DB32_003321"/>
<name>A0A0F6YHT6_9BACT</name>
<feature type="compositionally biased region" description="Basic and acidic residues" evidence="1">
    <location>
        <begin position="123"/>
        <end position="134"/>
    </location>
</feature>
<keyword evidence="4" id="KW-1185">Reference proteome</keyword>
<keyword evidence="2" id="KW-0812">Transmembrane</keyword>
<dbReference type="AlphaFoldDB" id="A0A0F6YHT6"/>
<feature type="compositionally biased region" description="Low complexity" evidence="1">
    <location>
        <begin position="98"/>
        <end position="111"/>
    </location>
</feature>
<evidence type="ECO:0000313" key="4">
    <source>
        <dbReference type="Proteomes" id="UP000034883"/>
    </source>
</evidence>
<evidence type="ECO:0000313" key="3">
    <source>
        <dbReference type="EMBL" id="AKF06172.1"/>
    </source>
</evidence>
<feature type="region of interest" description="Disordered" evidence="1">
    <location>
        <begin position="49"/>
        <end position="134"/>
    </location>
</feature>
<keyword evidence="2" id="KW-0472">Membrane</keyword>
<accession>A0A0F6YHT6</accession>
<sequence>MNDVGGKRISISMTASIGAHLVLAIGLAFAPEILPTTEHVRPDTEFTLEITTPTDEVVAEPEPEVAPEPEREPEPEVVPEREPEVERPTPPAARRSEPAPAALVVTPAPSVSITPDTQQEPELTPHVDETPRETEAQRVERMRTLLDPSAVARRSFVVEGPGPSVPQRERAGAIGGTGTDLVPRGEAEVERELSEGLRTQAMAKAYLARTRPEVRRRPDGTHVYSGHAFTATIRPDGSVQFEDRPGIQTDGFSTSGSFDITDAFMRASGQDPYAAEREWFMEHTEELRNRLEDETRAQAMAAGMRRLRGQLTRIWQDEARPAEQRRRAIFEQWAEVDDSGGGGDARSVIEEFVREHLPLGSPDAFTSDELRRLNGRLESGTRFAPYR</sequence>
<evidence type="ECO:0000256" key="1">
    <source>
        <dbReference type="SAM" id="MobiDB-lite"/>
    </source>
</evidence>
<reference evidence="3 4" key="1">
    <citation type="submission" date="2015-03" db="EMBL/GenBank/DDBJ databases">
        <title>Genome assembly of Sandaracinus amylolyticus DSM 53668.</title>
        <authorList>
            <person name="Sharma G."/>
            <person name="Subramanian S."/>
        </authorList>
    </citation>
    <scope>NUCLEOTIDE SEQUENCE [LARGE SCALE GENOMIC DNA]</scope>
    <source>
        <strain evidence="3 4">DSM 53668</strain>
    </source>
</reference>
<dbReference type="Proteomes" id="UP000034883">
    <property type="component" value="Chromosome"/>
</dbReference>
<proteinExistence type="predicted"/>
<gene>
    <name evidence="3" type="ORF">DB32_003321</name>
</gene>
<feature type="region of interest" description="Disordered" evidence="1">
    <location>
        <begin position="158"/>
        <end position="181"/>
    </location>
</feature>
<keyword evidence="2" id="KW-1133">Transmembrane helix</keyword>
<feature type="compositionally biased region" description="Polar residues" evidence="1">
    <location>
        <begin position="112"/>
        <end position="121"/>
    </location>
</feature>
<dbReference type="KEGG" id="samy:DB32_003321"/>
<feature type="compositionally biased region" description="Basic and acidic residues" evidence="1">
    <location>
        <begin position="68"/>
        <end position="87"/>
    </location>
</feature>
<feature type="compositionally biased region" description="Acidic residues" evidence="1">
    <location>
        <begin position="57"/>
        <end position="67"/>
    </location>
</feature>